<accession>A0ABN1YDB1</accession>
<dbReference type="PRINTS" id="PR01438">
    <property type="entry name" value="UNVRSLSTRESS"/>
</dbReference>
<evidence type="ECO:0000313" key="4">
    <source>
        <dbReference type="Proteomes" id="UP001499863"/>
    </source>
</evidence>
<proteinExistence type="inferred from homology"/>
<dbReference type="PANTHER" id="PTHR31964">
    <property type="entry name" value="ADENINE NUCLEOTIDE ALPHA HYDROLASES-LIKE SUPERFAMILY PROTEIN"/>
    <property type="match status" value="1"/>
</dbReference>
<dbReference type="Pfam" id="PF00582">
    <property type="entry name" value="Usp"/>
    <property type="match status" value="1"/>
</dbReference>
<dbReference type="InterPro" id="IPR006015">
    <property type="entry name" value="Universal_stress_UspA"/>
</dbReference>
<feature type="domain" description="UspA" evidence="2">
    <location>
        <begin position="8"/>
        <end position="144"/>
    </location>
</feature>
<evidence type="ECO:0000313" key="3">
    <source>
        <dbReference type="EMBL" id="GAA1405470.1"/>
    </source>
</evidence>
<comment type="caution">
    <text evidence="3">The sequence shown here is derived from an EMBL/GenBank/DDBJ whole genome shotgun (WGS) entry which is preliminary data.</text>
</comment>
<keyword evidence="4" id="KW-1185">Reference proteome</keyword>
<dbReference type="Gene3D" id="3.40.50.620">
    <property type="entry name" value="HUPs"/>
    <property type="match status" value="1"/>
</dbReference>
<dbReference type="SUPFAM" id="SSF52402">
    <property type="entry name" value="Adenine nucleotide alpha hydrolases-like"/>
    <property type="match status" value="1"/>
</dbReference>
<evidence type="ECO:0000259" key="2">
    <source>
        <dbReference type="Pfam" id="PF00582"/>
    </source>
</evidence>
<reference evidence="3 4" key="1">
    <citation type="journal article" date="2019" name="Int. J. Syst. Evol. Microbiol.">
        <title>The Global Catalogue of Microorganisms (GCM) 10K type strain sequencing project: providing services to taxonomists for standard genome sequencing and annotation.</title>
        <authorList>
            <consortium name="The Broad Institute Genomics Platform"/>
            <consortium name="The Broad Institute Genome Sequencing Center for Infectious Disease"/>
            <person name="Wu L."/>
            <person name="Ma J."/>
        </authorList>
    </citation>
    <scope>NUCLEOTIDE SEQUENCE [LARGE SCALE GENOMIC DNA]</scope>
    <source>
        <strain evidence="3 4">JCM 12393</strain>
    </source>
</reference>
<dbReference type="InterPro" id="IPR014729">
    <property type="entry name" value="Rossmann-like_a/b/a_fold"/>
</dbReference>
<dbReference type="CDD" id="cd23659">
    <property type="entry name" value="USP_At3g01520-like"/>
    <property type="match status" value="1"/>
</dbReference>
<sequence>MVNSANPRIVVGVDGSPASEKALRWAVDYARLTNGSVHAIAAWEYPAFYGWAGASVPAPEFNPEELAGKTLSDTVAKTVGARPDVRITESVVPGNAAQALLDAAHGAALVVVGSRGLGGFTGALLGSVSRHLTEHAPCPVVVIRHGLADDEAAGRASGGDVE</sequence>
<name>A0ABN1YDB1_9ACTN</name>
<evidence type="ECO:0000256" key="1">
    <source>
        <dbReference type="ARBA" id="ARBA00008791"/>
    </source>
</evidence>
<dbReference type="EMBL" id="BAAAKJ010000294">
    <property type="protein sequence ID" value="GAA1405470.1"/>
    <property type="molecule type" value="Genomic_DNA"/>
</dbReference>
<protein>
    <submittedName>
        <fullName evidence="3">Universal stress protein</fullName>
    </submittedName>
</protein>
<dbReference type="InterPro" id="IPR006016">
    <property type="entry name" value="UspA"/>
</dbReference>
<organism evidence="3 4">
    <name type="scientific">Kitasatospora putterlickiae</name>
    <dbReference type="NCBI Taxonomy" id="221725"/>
    <lineage>
        <taxon>Bacteria</taxon>
        <taxon>Bacillati</taxon>
        <taxon>Actinomycetota</taxon>
        <taxon>Actinomycetes</taxon>
        <taxon>Kitasatosporales</taxon>
        <taxon>Streptomycetaceae</taxon>
        <taxon>Kitasatospora</taxon>
    </lineage>
</organism>
<dbReference type="PANTHER" id="PTHR31964:SF113">
    <property type="entry name" value="USPA DOMAIN-CONTAINING PROTEIN"/>
    <property type="match status" value="1"/>
</dbReference>
<dbReference type="RefSeq" id="WP_344340545.1">
    <property type="nucleotide sequence ID" value="NZ_BAAAKJ010000294.1"/>
</dbReference>
<dbReference type="Proteomes" id="UP001499863">
    <property type="component" value="Unassembled WGS sequence"/>
</dbReference>
<gene>
    <name evidence="3" type="ORF">GCM10009639_52460</name>
</gene>
<comment type="similarity">
    <text evidence="1">Belongs to the universal stress protein A family.</text>
</comment>